<keyword evidence="2" id="KW-1185">Reference proteome</keyword>
<gene>
    <name evidence="1" type="ORF">HDA35_002516</name>
</gene>
<name>A0ABX2RJM6_9ACTN</name>
<evidence type="ECO:0000313" key="2">
    <source>
        <dbReference type="Proteomes" id="UP000631553"/>
    </source>
</evidence>
<organism evidence="1 2">
    <name type="scientific">Micromonospora purpureochromogenes</name>
    <dbReference type="NCBI Taxonomy" id="47872"/>
    <lineage>
        <taxon>Bacteria</taxon>
        <taxon>Bacillati</taxon>
        <taxon>Actinomycetota</taxon>
        <taxon>Actinomycetes</taxon>
        <taxon>Micromonosporales</taxon>
        <taxon>Micromonosporaceae</taxon>
        <taxon>Micromonospora</taxon>
    </lineage>
</organism>
<proteinExistence type="predicted"/>
<sequence length="62" mass="7246">MDLDLEQWQALAERHRQCDDDPRRCRDCQAYWPCSYRLRADRQLETTVGEGTAAAQSPFMIA</sequence>
<protein>
    <submittedName>
        <fullName evidence="1">Uncharacterized protein</fullName>
    </submittedName>
</protein>
<accession>A0ABX2RJM6</accession>
<dbReference type="EMBL" id="JACCCQ010000001">
    <property type="protein sequence ID" value="NYF56685.1"/>
    <property type="molecule type" value="Genomic_DNA"/>
</dbReference>
<evidence type="ECO:0000313" key="1">
    <source>
        <dbReference type="EMBL" id="NYF56685.1"/>
    </source>
</evidence>
<dbReference type="RefSeq" id="WP_179802935.1">
    <property type="nucleotide sequence ID" value="NZ_JACCCQ010000001.1"/>
</dbReference>
<reference evidence="1 2" key="1">
    <citation type="submission" date="2020-07" db="EMBL/GenBank/DDBJ databases">
        <title>Sequencing the genomes of 1000 actinobacteria strains.</title>
        <authorList>
            <person name="Klenk H.-P."/>
        </authorList>
    </citation>
    <scope>NUCLEOTIDE SEQUENCE [LARGE SCALE GENOMIC DNA]</scope>
    <source>
        <strain evidence="1 2">DSM 43814</strain>
    </source>
</reference>
<comment type="caution">
    <text evidence="1">The sequence shown here is derived from an EMBL/GenBank/DDBJ whole genome shotgun (WGS) entry which is preliminary data.</text>
</comment>
<dbReference type="Proteomes" id="UP000631553">
    <property type="component" value="Unassembled WGS sequence"/>
</dbReference>